<organism evidence="1 2">
    <name type="scientific">Hamadaea flava</name>
    <dbReference type="NCBI Taxonomy" id="1742688"/>
    <lineage>
        <taxon>Bacteria</taxon>
        <taxon>Bacillati</taxon>
        <taxon>Actinomycetota</taxon>
        <taxon>Actinomycetes</taxon>
        <taxon>Micromonosporales</taxon>
        <taxon>Micromonosporaceae</taxon>
        <taxon>Hamadaea</taxon>
    </lineage>
</organism>
<evidence type="ECO:0008006" key="3">
    <source>
        <dbReference type="Google" id="ProtNLM"/>
    </source>
</evidence>
<accession>A0ABV8LT23</accession>
<dbReference type="RefSeq" id="WP_253761683.1">
    <property type="nucleotide sequence ID" value="NZ_JAMZDZ010000001.1"/>
</dbReference>
<name>A0ABV8LT23_9ACTN</name>
<dbReference type="Proteomes" id="UP001595816">
    <property type="component" value="Unassembled WGS sequence"/>
</dbReference>
<evidence type="ECO:0000313" key="1">
    <source>
        <dbReference type="EMBL" id="MFC4134131.1"/>
    </source>
</evidence>
<evidence type="ECO:0000313" key="2">
    <source>
        <dbReference type="Proteomes" id="UP001595816"/>
    </source>
</evidence>
<reference evidence="2" key="1">
    <citation type="journal article" date="2019" name="Int. J. Syst. Evol. Microbiol.">
        <title>The Global Catalogue of Microorganisms (GCM) 10K type strain sequencing project: providing services to taxonomists for standard genome sequencing and annotation.</title>
        <authorList>
            <consortium name="The Broad Institute Genomics Platform"/>
            <consortium name="The Broad Institute Genome Sequencing Center for Infectious Disease"/>
            <person name="Wu L."/>
            <person name="Ma J."/>
        </authorList>
    </citation>
    <scope>NUCLEOTIDE SEQUENCE [LARGE SCALE GENOMIC DNA]</scope>
    <source>
        <strain evidence="2">CGMCC 4.7289</strain>
    </source>
</reference>
<proteinExistence type="predicted"/>
<keyword evidence="2" id="KW-1185">Reference proteome</keyword>
<comment type="caution">
    <text evidence="1">The sequence shown here is derived from an EMBL/GenBank/DDBJ whole genome shotgun (WGS) entry which is preliminary data.</text>
</comment>
<dbReference type="EMBL" id="JBHSAY010000015">
    <property type="protein sequence ID" value="MFC4134131.1"/>
    <property type="molecule type" value="Genomic_DNA"/>
</dbReference>
<gene>
    <name evidence="1" type="ORF">ACFOZ4_26270</name>
</gene>
<protein>
    <recommendedName>
        <fullName evidence="3">Winged helix DNA-binding protein</fullName>
    </recommendedName>
</protein>
<sequence length="253" mass="26160">MDELAPEAFAALAAPAIDRVFAETMLATRSMGGRELSESFGGVSAVGYLIDLRTRLGAGEAVTPGQFAAIRRYGDLAKAREILAGQAERGMLSIAEDGTFRATDRGREFLAALVELHAKVTDTLWAGQPVARLADLAGRALAVAQDPATWAVTTDGHALSAVLPLPSLGTHTGATLLTGLGTLRYHRADAHAAAWQAAGLTAAGIVALPGHSAVRISVEAETNRGAAAPWRALTPAERLEFLAGLAALPGAPR</sequence>